<dbReference type="Proteomes" id="UP001500456">
    <property type="component" value="Unassembled WGS sequence"/>
</dbReference>
<dbReference type="Gene3D" id="1.10.10.60">
    <property type="entry name" value="Homeodomain-like"/>
    <property type="match status" value="1"/>
</dbReference>
<dbReference type="PANTHER" id="PTHR46796:SF6">
    <property type="entry name" value="ARAC SUBFAMILY"/>
    <property type="match status" value="1"/>
</dbReference>
<evidence type="ECO:0000259" key="4">
    <source>
        <dbReference type="PROSITE" id="PS01124"/>
    </source>
</evidence>
<proteinExistence type="predicted"/>
<evidence type="ECO:0000256" key="3">
    <source>
        <dbReference type="ARBA" id="ARBA00023163"/>
    </source>
</evidence>
<dbReference type="PROSITE" id="PS01124">
    <property type="entry name" value="HTH_ARAC_FAMILY_2"/>
    <property type="match status" value="1"/>
</dbReference>
<dbReference type="InterPro" id="IPR050204">
    <property type="entry name" value="AraC_XylS_family_regulators"/>
</dbReference>
<dbReference type="PRINTS" id="PR00032">
    <property type="entry name" value="HTHARAC"/>
</dbReference>
<dbReference type="InterPro" id="IPR035418">
    <property type="entry name" value="AraC-bd_2"/>
</dbReference>
<organism evidence="5 6">
    <name type="scientific">Streptomyces plumbiresistens</name>
    <dbReference type="NCBI Taxonomy" id="511811"/>
    <lineage>
        <taxon>Bacteria</taxon>
        <taxon>Bacillati</taxon>
        <taxon>Actinomycetota</taxon>
        <taxon>Actinomycetes</taxon>
        <taxon>Kitasatosporales</taxon>
        <taxon>Streptomycetaceae</taxon>
        <taxon>Streptomyces</taxon>
    </lineage>
</organism>
<evidence type="ECO:0000256" key="2">
    <source>
        <dbReference type="ARBA" id="ARBA00023125"/>
    </source>
</evidence>
<dbReference type="InterPro" id="IPR009057">
    <property type="entry name" value="Homeodomain-like_sf"/>
</dbReference>
<dbReference type="Pfam" id="PF12833">
    <property type="entry name" value="HTH_18"/>
    <property type="match status" value="1"/>
</dbReference>
<dbReference type="PROSITE" id="PS00041">
    <property type="entry name" value="HTH_ARAC_FAMILY_1"/>
    <property type="match status" value="1"/>
</dbReference>
<dbReference type="SUPFAM" id="SSF46689">
    <property type="entry name" value="Homeodomain-like"/>
    <property type="match status" value="1"/>
</dbReference>
<keyword evidence="1" id="KW-0805">Transcription regulation</keyword>
<keyword evidence="3" id="KW-0804">Transcription</keyword>
<keyword evidence="2" id="KW-0238">DNA-binding</keyword>
<comment type="caution">
    <text evidence="5">The sequence shown here is derived from an EMBL/GenBank/DDBJ whole genome shotgun (WGS) entry which is preliminary data.</text>
</comment>
<evidence type="ECO:0000313" key="6">
    <source>
        <dbReference type="Proteomes" id="UP001500456"/>
    </source>
</evidence>
<dbReference type="PANTHER" id="PTHR46796">
    <property type="entry name" value="HTH-TYPE TRANSCRIPTIONAL ACTIVATOR RHAS-RELATED"/>
    <property type="match status" value="1"/>
</dbReference>
<feature type="domain" description="HTH araC/xylS-type" evidence="4">
    <location>
        <begin position="213"/>
        <end position="314"/>
    </location>
</feature>
<protein>
    <submittedName>
        <fullName evidence="5">Helix-turn-helix domain-containing protein</fullName>
    </submittedName>
</protein>
<dbReference type="Pfam" id="PF14525">
    <property type="entry name" value="AraC_binding_2"/>
    <property type="match status" value="1"/>
</dbReference>
<gene>
    <name evidence="5" type="ORF">GCM10022232_09740</name>
</gene>
<dbReference type="SMART" id="SM00342">
    <property type="entry name" value="HTH_ARAC"/>
    <property type="match status" value="1"/>
</dbReference>
<evidence type="ECO:0000313" key="5">
    <source>
        <dbReference type="EMBL" id="GAA3979782.1"/>
    </source>
</evidence>
<evidence type="ECO:0000256" key="1">
    <source>
        <dbReference type="ARBA" id="ARBA00023015"/>
    </source>
</evidence>
<accession>A0ABP7QBF8</accession>
<dbReference type="InterPro" id="IPR018060">
    <property type="entry name" value="HTH_AraC"/>
</dbReference>
<name>A0ABP7QBF8_9ACTN</name>
<dbReference type="InterPro" id="IPR020449">
    <property type="entry name" value="Tscrpt_reg_AraC-type_HTH"/>
</dbReference>
<dbReference type="EMBL" id="BAAAZX010000002">
    <property type="protein sequence ID" value="GAA3979782.1"/>
    <property type="molecule type" value="Genomic_DNA"/>
</dbReference>
<keyword evidence="6" id="KW-1185">Reference proteome</keyword>
<sequence length="316" mass="35196">MLLLDTNTVPPADRVEAFHHALTHASVPNRIVHEEPETGLQARMHLWRIGALDLFTSHNTGFRLTRTARHVRQESRPIVAVALQSRGLGRAEIDGEQGIVGPDDVYLFNEMTPREFGWAGKGAAQAILIDFDRLGLPMEILRNSTFRLRASPLHDVVLQHVRALWRDPERLAADPGAPALANATIELVRALVVSASQEAGALAREIMDDTLLTRMLAYARRHLGDRDLDAGLIAREHAISVRHLYEVFQRAGLSLEQWIISERLEGARNTLASPQLGHPTVAAVARRWGFANPGHFTRRFRAAYGLTPSEWRSLNG</sequence>
<reference evidence="6" key="1">
    <citation type="journal article" date="2019" name="Int. J. Syst. Evol. Microbiol.">
        <title>The Global Catalogue of Microorganisms (GCM) 10K type strain sequencing project: providing services to taxonomists for standard genome sequencing and annotation.</title>
        <authorList>
            <consortium name="The Broad Institute Genomics Platform"/>
            <consortium name="The Broad Institute Genome Sequencing Center for Infectious Disease"/>
            <person name="Wu L."/>
            <person name="Ma J."/>
        </authorList>
    </citation>
    <scope>NUCLEOTIDE SEQUENCE [LARGE SCALE GENOMIC DNA]</scope>
    <source>
        <strain evidence="6">JCM 16924</strain>
    </source>
</reference>
<dbReference type="InterPro" id="IPR018062">
    <property type="entry name" value="HTH_AraC-typ_CS"/>
</dbReference>